<gene>
    <name evidence="1" type="ORF">EJB05_26222</name>
</gene>
<dbReference type="AlphaFoldDB" id="A0A5J9UJ80"/>
<dbReference type="Proteomes" id="UP000324897">
    <property type="component" value="Chromosome 2"/>
</dbReference>
<sequence>MAPGYGPTKKSPAVLYGSGKKLNEFPNAIILEQAEMKFCAIHEATWGLSRDGHRRLWDDDGDDLVAADDEH</sequence>
<keyword evidence="2" id="KW-1185">Reference proteome</keyword>
<dbReference type="EMBL" id="RWGY01000013">
    <property type="protein sequence ID" value="TVU23839.1"/>
    <property type="molecule type" value="Genomic_DNA"/>
</dbReference>
<evidence type="ECO:0000313" key="1">
    <source>
        <dbReference type="EMBL" id="TVU23839.1"/>
    </source>
</evidence>
<proteinExistence type="predicted"/>
<comment type="caution">
    <text evidence="1">The sequence shown here is derived from an EMBL/GenBank/DDBJ whole genome shotgun (WGS) entry which is preliminary data.</text>
</comment>
<feature type="non-terminal residue" evidence="1">
    <location>
        <position position="71"/>
    </location>
</feature>
<dbReference type="Gramene" id="TVU23839">
    <property type="protein sequence ID" value="TVU23839"/>
    <property type="gene ID" value="EJB05_26222"/>
</dbReference>
<reference evidence="1 2" key="1">
    <citation type="journal article" date="2019" name="Sci. Rep.">
        <title>A high-quality genome of Eragrostis curvula grass provides insights into Poaceae evolution and supports new strategies to enhance forage quality.</title>
        <authorList>
            <person name="Carballo J."/>
            <person name="Santos B.A.C.M."/>
            <person name="Zappacosta D."/>
            <person name="Garbus I."/>
            <person name="Selva J.P."/>
            <person name="Gallo C.A."/>
            <person name="Diaz A."/>
            <person name="Albertini E."/>
            <person name="Caccamo M."/>
            <person name="Echenique V."/>
        </authorList>
    </citation>
    <scope>NUCLEOTIDE SEQUENCE [LARGE SCALE GENOMIC DNA]</scope>
    <source>
        <strain evidence="2">cv. Victoria</strain>
        <tissue evidence="1">Leaf</tissue>
    </source>
</reference>
<evidence type="ECO:0000313" key="2">
    <source>
        <dbReference type="Proteomes" id="UP000324897"/>
    </source>
</evidence>
<accession>A0A5J9UJ80</accession>
<name>A0A5J9UJ80_9POAL</name>
<protein>
    <submittedName>
        <fullName evidence="1">Uncharacterized protein</fullName>
    </submittedName>
</protein>
<organism evidence="1 2">
    <name type="scientific">Eragrostis curvula</name>
    <name type="common">weeping love grass</name>
    <dbReference type="NCBI Taxonomy" id="38414"/>
    <lineage>
        <taxon>Eukaryota</taxon>
        <taxon>Viridiplantae</taxon>
        <taxon>Streptophyta</taxon>
        <taxon>Embryophyta</taxon>
        <taxon>Tracheophyta</taxon>
        <taxon>Spermatophyta</taxon>
        <taxon>Magnoliopsida</taxon>
        <taxon>Liliopsida</taxon>
        <taxon>Poales</taxon>
        <taxon>Poaceae</taxon>
        <taxon>PACMAD clade</taxon>
        <taxon>Chloridoideae</taxon>
        <taxon>Eragrostideae</taxon>
        <taxon>Eragrostidinae</taxon>
        <taxon>Eragrostis</taxon>
    </lineage>
</organism>
<feature type="non-terminal residue" evidence="1">
    <location>
        <position position="1"/>
    </location>
</feature>